<accession>A0ACC0NAG2</accession>
<gene>
    <name evidence="1" type="ORF">RHMOL_Rhmol06G0068800</name>
</gene>
<keyword evidence="2" id="KW-1185">Reference proteome</keyword>
<organism evidence="1 2">
    <name type="scientific">Rhododendron molle</name>
    <name type="common">Chinese azalea</name>
    <name type="synonym">Azalea mollis</name>
    <dbReference type="NCBI Taxonomy" id="49168"/>
    <lineage>
        <taxon>Eukaryota</taxon>
        <taxon>Viridiplantae</taxon>
        <taxon>Streptophyta</taxon>
        <taxon>Embryophyta</taxon>
        <taxon>Tracheophyta</taxon>
        <taxon>Spermatophyta</taxon>
        <taxon>Magnoliopsida</taxon>
        <taxon>eudicotyledons</taxon>
        <taxon>Gunneridae</taxon>
        <taxon>Pentapetalae</taxon>
        <taxon>asterids</taxon>
        <taxon>Ericales</taxon>
        <taxon>Ericaceae</taxon>
        <taxon>Ericoideae</taxon>
        <taxon>Rhodoreae</taxon>
        <taxon>Rhododendron</taxon>
    </lineage>
</organism>
<proteinExistence type="predicted"/>
<reference evidence="1" key="1">
    <citation type="submission" date="2022-02" db="EMBL/GenBank/DDBJ databases">
        <title>Plant Genome Project.</title>
        <authorList>
            <person name="Zhang R.-G."/>
        </authorList>
    </citation>
    <scope>NUCLEOTIDE SEQUENCE</scope>
    <source>
        <strain evidence="1">AT1</strain>
    </source>
</reference>
<name>A0ACC0NAG2_RHOML</name>
<sequence>MADLRHPRSIAYQFSSAFFVIVVSRSPSSLNNGARSPTVALVAVKSSSHSRPSCRLRQILVPVIHLCFTSSSLSINLRFRSIHLRRSASSSASKPFGSSPLPSISSVCFDPFGLSGRCAV</sequence>
<comment type="caution">
    <text evidence="1">The sequence shown here is derived from an EMBL/GenBank/DDBJ whole genome shotgun (WGS) entry which is preliminary data.</text>
</comment>
<dbReference type="EMBL" id="CM046393">
    <property type="protein sequence ID" value="KAI8549991.1"/>
    <property type="molecule type" value="Genomic_DNA"/>
</dbReference>
<evidence type="ECO:0000313" key="1">
    <source>
        <dbReference type="EMBL" id="KAI8549991.1"/>
    </source>
</evidence>
<evidence type="ECO:0000313" key="2">
    <source>
        <dbReference type="Proteomes" id="UP001062846"/>
    </source>
</evidence>
<protein>
    <submittedName>
        <fullName evidence="1">Uncharacterized protein</fullName>
    </submittedName>
</protein>
<dbReference type="Proteomes" id="UP001062846">
    <property type="component" value="Chromosome 6"/>
</dbReference>